<name>A0A4Z1FVW9_9HELO</name>
<evidence type="ECO:0000313" key="1">
    <source>
        <dbReference type="EMBL" id="TGO27828.1"/>
    </source>
</evidence>
<accession>A0A4Z1FVW9</accession>
<dbReference type="AlphaFoldDB" id="A0A4Z1FVW9"/>
<organism evidence="1 2">
    <name type="scientific">Botrytis paeoniae</name>
    <dbReference type="NCBI Taxonomy" id="278948"/>
    <lineage>
        <taxon>Eukaryota</taxon>
        <taxon>Fungi</taxon>
        <taxon>Dikarya</taxon>
        <taxon>Ascomycota</taxon>
        <taxon>Pezizomycotina</taxon>
        <taxon>Leotiomycetes</taxon>
        <taxon>Helotiales</taxon>
        <taxon>Sclerotiniaceae</taxon>
        <taxon>Botrytis</taxon>
    </lineage>
</organism>
<reference evidence="1 2" key="1">
    <citation type="submission" date="2017-12" db="EMBL/GenBank/DDBJ databases">
        <title>Comparative genomics of Botrytis spp.</title>
        <authorList>
            <person name="Valero-Jimenez C.A."/>
            <person name="Tapia P."/>
            <person name="Veloso J."/>
            <person name="Silva-Moreno E."/>
            <person name="Staats M."/>
            <person name="Valdes J.H."/>
            <person name="Van Kan J.A.L."/>
        </authorList>
    </citation>
    <scope>NUCLEOTIDE SEQUENCE [LARGE SCALE GENOMIC DNA]</scope>
    <source>
        <strain evidence="1 2">Bp0003</strain>
    </source>
</reference>
<evidence type="ECO:0000313" key="2">
    <source>
        <dbReference type="Proteomes" id="UP000297910"/>
    </source>
</evidence>
<gene>
    <name evidence="1" type="ORF">BPAE_0036g00390</name>
</gene>
<comment type="caution">
    <text evidence="1">The sequence shown here is derived from an EMBL/GenBank/DDBJ whole genome shotgun (WGS) entry which is preliminary data.</text>
</comment>
<dbReference type="EMBL" id="PQXI01000036">
    <property type="protein sequence ID" value="TGO27828.1"/>
    <property type="molecule type" value="Genomic_DNA"/>
</dbReference>
<keyword evidence="2" id="KW-1185">Reference proteome</keyword>
<sequence>MFQPDIKIMTTRYAGYAINTLSLESHLAVEPPSKPKDRVQAHSFLGHRVNNTITITIITTIEKFPQIGSSFCDCDMQRISGYFGCPVLISPIIPSNVSTDWGRTTLLTPYHYSSKDSYSDRPYHININIPELVKTSNQKLQPSKQGSVKLSL</sequence>
<proteinExistence type="predicted"/>
<protein>
    <submittedName>
        <fullName evidence="1">Uncharacterized protein</fullName>
    </submittedName>
</protein>
<dbReference type="Proteomes" id="UP000297910">
    <property type="component" value="Unassembled WGS sequence"/>
</dbReference>